<feature type="transmembrane region" description="Helical" evidence="9">
    <location>
        <begin position="6"/>
        <end position="25"/>
    </location>
</feature>
<evidence type="ECO:0000256" key="9">
    <source>
        <dbReference type="SAM" id="Phobius"/>
    </source>
</evidence>
<reference evidence="10 11" key="1">
    <citation type="submission" date="2014-09" db="EMBL/GenBank/DDBJ databases">
        <authorList>
            <person name="Hornung B.V."/>
        </authorList>
    </citation>
    <scope>NUCLEOTIDE SEQUENCE [LARGE SCALE GENOMIC DNA]</scope>
    <source>
        <strain evidence="10 11">FRIFI</strain>
    </source>
</reference>
<dbReference type="AlphaFoldDB" id="A0A2P2BR17"/>
<dbReference type="PANTHER" id="PTHR48086:SF4">
    <property type="entry name" value="SODIUM_PANTOTHENATE SYMPORTER"/>
    <property type="match status" value="1"/>
</dbReference>
<dbReference type="InterPro" id="IPR018212">
    <property type="entry name" value="Na/solute_symporter_CS"/>
</dbReference>
<feature type="transmembrane region" description="Helical" evidence="9">
    <location>
        <begin position="326"/>
        <end position="347"/>
    </location>
</feature>
<evidence type="ECO:0000313" key="10">
    <source>
        <dbReference type="EMBL" id="CEI72809.1"/>
    </source>
</evidence>
<feature type="transmembrane region" description="Helical" evidence="9">
    <location>
        <begin position="409"/>
        <end position="429"/>
    </location>
</feature>
<dbReference type="Proteomes" id="UP000245695">
    <property type="component" value="Chromosome 1"/>
</dbReference>
<dbReference type="CDD" id="cd10327">
    <property type="entry name" value="SLC5sbd_PanF"/>
    <property type="match status" value="1"/>
</dbReference>
<dbReference type="GO" id="GO:0015233">
    <property type="term" value="F:pantothenate transmembrane transporter activity"/>
    <property type="evidence" value="ECO:0007669"/>
    <property type="project" value="InterPro"/>
</dbReference>
<evidence type="ECO:0000256" key="3">
    <source>
        <dbReference type="ARBA" id="ARBA00022448"/>
    </source>
</evidence>
<feature type="transmembrane region" description="Helical" evidence="9">
    <location>
        <begin position="168"/>
        <end position="188"/>
    </location>
</feature>
<keyword evidence="5 9" id="KW-0812">Transmembrane</keyword>
<feature type="transmembrane region" description="Helical" evidence="9">
    <location>
        <begin position="461"/>
        <end position="478"/>
    </location>
</feature>
<dbReference type="NCBIfam" id="TIGR00813">
    <property type="entry name" value="sss"/>
    <property type="match status" value="1"/>
</dbReference>
<feature type="transmembrane region" description="Helical" evidence="9">
    <location>
        <begin position="200"/>
        <end position="224"/>
    </location>
</feature>
<organism evidence="10 11">
    <name type="scientific">Romboutsia hominis</name>
    <dbReference type="NCBI Taxonomy" id="1507512"/>
    <lineage>
        <taxon>Bacteria</taxon>
        <taxon>Bacillati</taxon>
        <taxon>Bacillota</taxon>
        <taxon>Clostridia</taxon>
        <taxon>Peptostreptococcales</taxon>
        <taxon>Peptostreptococcaceae</taxon>
        <taxon>Romboutsia</taxon>
    </lineage>
</organism>
<protein>
    <submittedName>
        <fullName evidence="10">Sodium/pantothenate symporter</fullName>
    </submittedName>
</protein>
<evidence type="ECO:0000256" key="8">
    <source>
        <dbReference type="RuleBase" id="RU362091"/>
    </source>
</evidence>
<dbReference type="GO" id="GO:0005886">
    <property type="term" value="C:plasma membrane"/>
    <property type="evidence" value="ECO:0007669"/>
    <property type="project" value="TreeGrafter"/>
</dbReference>
<dbReference type="InterPro" id="IPR038377">
    <property type="entry name" value="Na/Glc_symporter_sf"/>
</dbReference>
<dbReference type="EMBL" id="LN650648">
    <property type="protein sequence ID" value="CEI72809.1"/>
    <property type="molecule type" value="Genomic_DNA"/>
</dbReference>
<evidence type="ECO:0000256" key="5">
    <source>
        <dbReference type="ARBA" id="ARBA00022692"/>
    </source>
</evidence>
<feature type="transmembrane region" description="Helical" evidence="9">
    <location>
        <begin position="377"/>
        <end position="397"/>
    </location>
</feature>
<dbReference type="Pfam" id="PF00474">
    <property type="entry name" value="SSF"/>
    <property type="match status" value="1"/>
</dbReference>
<keyword evidence="7 9" id="KW-0472">Membrane</keyword>
<evidence type="ECO:0000256" key="2">
    <source>
        <dbReference type="ARBA" id="ARBA00006434"/>
    </source>
</evidence>
<keyword evidence="4" id="KW-1003">Cell membrane</keyword>
<proteinExistence type="inferred from homology"/>
<keyword evidence="3" id="KW-0813">Transport</keyword>
<keyword evidence="6 9" id="KW-1133">Transmembrane helix</keyword>
<sequence length="499" mass="53756">MENVNYKVLIPIVIYFIAIFGVGFYSMKFVNRARNSNKDNSFMDEYMTGGRDLGGFVLAMTLVTTYLSAGSFIGGPGTAYKEGLGWVFLAMAQMPTGYFTLAVLGKKFAIISRKINAVTITDFLRARYKSDIVVIMTSISIVIFFIAAMAAQWVGAARLLQGSVGLDYNIALTAFGITVIVHTVVGGFRAVTLSDTIQGVIMTIATIAIFIGTIIAGGGINNIIQNMAAINEGMITPFGVTPGNMTIAWVTSFWILVGFAVVGIPSVSQRAMSYKDTKSLHDGIKYGTIVSMILLLGMHLVGAFGSTLVTGIESGDLVVPTLTTKLFPSVIAGILLAGPLASIMSTVDSQLLVASGSIVNDLISNYINPNLKTNSNLSGKISILCTALLGIIIYLVAFNPPELIVWLNLYANAGIISTFLWPIILGLYWKRANSSGAISSIIVGIGSYILFSQIWNRPFGMHTIVLPLVLSLITFIIISKNTKEPDEDVLETFWGIYYK</sequence>
<dbReference type="InterPro" id="IPR001734">
    <property type="entry name" value="Na/solute_symporter"/>
</dbReference>
<feature type="transmembrane region" description="Helical" evidence="9">
    <location>
        <begin position="286"/>
        <end position="306"/>
    </location>
</feature>
<dbReference type="Gene3D" id="1.20.1730.10">
    <property type="entry name" value="Sodium/glucose cotransporter"/>
    <property type="match status" value="1"/>
</dbReference>
<feature type="transmembrane region" description="Helical" evidence="9">
    <location>
        <begin position="132"/>
        <end position="156"/>
    </location>
</feature>
<dbReference type="InterPro" id="IPR050277">
    <property type="entry name" value="Sodium:Solute_Symporter"/>
</dbReference>
<evidence type="ECO:0000256" key="4">
    <source>
        <dbReference type="ARBA" id="ARBA00022475"/>
    </source>
</evidence>
<dbReference type="PANTHER" id="PTHR48086">
    <property type="entry name" value="SODIUM/PROLINE SYMPORTER-RELATED"/>
    <property type="match status" value="1"/>
</dbReference>
<name>A0A2P2BR17_9FIRM</name>
<dbReference type="NCBIfam" id="TIGR02119">
    <property type="entry name" value="panF"/>
    <property type="match status" value="1"/>
</dbReference>
<feature type="transmembrane region" description="Helical" evidence="9">
    <location>
        <begin position="53"/>
        <end position="73"/>
    </location>
</feature>
<feature type="transmembrane region" description="Helical" evidence="9">
    <location>
        <begin position="85"/>
        <end position="104"/>
    </location>
</feature>
<feature type="transmembrane region" description="Helical" evidence="9">
    <location>
        <begin position="244"/>
        <end position="265"/>
    </location>
</feature>
<evidence type="ECO:0000256" key="6">
    <source>
        <dbReference type="ARBA" id="ARBA00022989"/>
    </source>
</evidence>
<dbReference type="PROSITE" id="PS00457">
    <property type="entry name" value="NA_SOLUT_SYMP_2"/>
    <property type="match status" value="1"/>
</dbReference>
<accession>A0A2P2BR17</accession>
<dbReference type="PROSITE" id="PS50283">
    <property type="entry name" value="NA_SOLUT_SYMP_3"/>
    <property type="match status" value="1"/>
</dbReference>
<evidence type="ECO:0000256" key="1">
    <source>
        <dbReference type="ARBA" id="ARBA00004141"/>
    </source>
</evidence>
<dbReference type="RefSeq" id="WP_166505366.1">
    <property type="nucleotide sequence ID" value="NZ_JAKNTL010000007.1"/>
</dbReference>
<comment type="subcellular location">
    <subcellularLocation>
        <location evidence="1">Membrane</location>
        <topology evidence="1">Multi-pass membrane protein</topology>
    </subcellularLocation>
</comment>
<dbReference type="GO" id="GO:0015081">
    <property type="term" value="F:sodium ion transmembrane transporter activity"/>
    <property type="evidence" value="ECO:0007669"/>
    <property type="project" value="InterPro"/>
</dbReference>
<dbReference type="GO" id="GO:0036376">
    <property type="term" value="P:sodium ion export across plasma membrane"/>
    <property type="evidence" value="ECO:0007669"/>
    <property type="project" value="InterPro"/>
</dbReference>
<dbReference type="InterPro" id="IPR011849">
    <property type="entry name" value="Na/pantothenate_symporter"/>
</dbReference>
<gene>
    <name evidence="10" type="ORF">FRIFI_1273</name>
</gene>
<comment type="similarity">
    <text evidence="2 8">Belongs to the sodium:solute symporter (SSF) (TC 2.A.21) family.</text>
</comment>
<keyword evidence="11" id="KW-1185">Reference proteome</keyword>
<evidence type="ECO:0000256" key="7">
    <source>
        <dbReference type="ARBA" id="ARBA00023136"/>
    </source>
</evidence>
<feature type="transmembrane region" description="Helical" evidence="9">
    <location>
        <begin position="436"/>
        <end position="455"/>
    </location>
</feature>
<dbReference type="KEGG" id="rhom:FRIFI_1273"/>
<evidence type="ECO:0000313" key="11">
    <source>
        <dbReference type="Proteomes" id="UP000245695"/>
    </source>
</evidence>